<dbReference type="PANTHER" id="PTHR46997:SF2">
    <property type="entry name" value="TYROSINE-SPECIFIC TRANSPORT SYSTEM"/>
    <property type="match status" value="1"/>
</dbReference>
<protein>
    <submittedName>
        <fullName evidence="10">Tyrosine transporter</fullName>
    </submittedName>
</protein>
<sequence length="387" mass="41807">MKLFGSALILAGTALGAGMLAIPMVLAQFGFVTSAILMLVIFIGTTYSALLLAEACSKTEQSNSMSSVAHLTLGTKGKHFINVLFYLLLVCMSIAYVLGIGDIIHKLASDFGIEVSATTSYTLFSLLMGVIVVSGTSYIDRLNRGLFLLMVAMLFIVILSLFGNINLDYLTEASDYSGRDVIKYSAIIFTSFASMVVIPSLVNYNRGASHTQIRNMILLGSIIPLVCYLTWLLAIIGNLGTAAISQFQTISELINAFSGQNGSIKAIIALFSALALVTSFLGVSMALYDQNRDMLTSNKYTAYGLTFILPIALAALFSNQFVSMLDYAGMVLVFLAIWGPLAMVRKVRHPAFDQPETEMYYTASGGNTALISTFLFGGLIFVSWFMG</sequence>
<gene>
    <name evidence="10" type="ORF">AKJ31_11675</name>
</gene>
<dbReference type="Gene3D" id="1.20.1740.10">
    <property type="entry name" value="Amino acid/polyamine transporter I"/>
    <property type="match status" value="1"/>
</dbReference>
<dbReference type="Pfam" id="PF03222">
    <property type="entry name" value="Trp_Tyr_perm"/>
    <property type="match status" value="1"/>
</dbReference>
<dbReference type="OrthoDB" id="18749at2"/>
<keyword evidence="7 9" id="KW-1133">Transmembrane helix</keyword>
<name>A0A0M0HZP3_9VIBR</name>
<evidence type="ECO:0000256" key="9">
    <source>
        <dbReference type="SAM" id="Phobius"/>
    </source>
</evidence>
<feature type="transmembrane region" description="Helical" evidence="9">
    <location>
        <begin position="26"/>
        <end position="53"/>
    </location>
</feature>
<dbReference type="InterPro" id="IPR018227">
    <property type="entry name" value="Amino_acid_transport_2"/>
</dbReference>
<dbReference type="PRINTS" id="PR00166">
    <property type="entry name" value="AROAAPRMEASE"/>
</dbReference>
<evidence type="ECO:0000256" key="8">
    <source>
        <dbReference type="ARBA" id="ARBA00023136"/>
    </source>
</evidence>
<dbReference type="GO" id="GO:0003333">
    <property type="term" value="P:amino acid transmembrane transport"/>
    <property type="evidence" value="ECO:0007669"/>
    <property type="project" value="InterPro"/>
</dbReference>
<feature type="transmembrane region" description="Helical" evidence="9">
    <location>
        <begin position="216"/>
        <end position="244"/>
    </location>
</feature>
<feature type="transmembrane region" description="Helical" evidence="9">
    <location>
        <begin position="146"/>
        <end position="165"/>
    </location>
</feature>
<evidence type="ECO:0000256" key="1">
    <source>
        <dbReference type="ARBA" id="ARBA00004429"/>
    </source>
</evidence>
<evidence type="ECO:0000256" key="3">
    <source>
        <dbReference type="ARBA" id="ARBA00022475"/>
    </source>
</evidence>
<dbReference type="EMBL" id="LHPI01000009">
    <property type="protein sequence ID" value="KOO07540.1"/>
    <property type="molecule type" value="Genomic_DNA"/>
</dbReference>
<comment type="caution">
    <text evidence="10">The sequence shown here is derived from an EMBL/GenBank/DDBJ whole genome shotgun (WGS) entry which is preliminary data.</text>
</comment>
<feature type="transmembrane region" description="Helical" evidence="9">
    <location>
        <begin position="80"/>
        <end position="101"/>
    </location>
</feature>
<feature type="transmembrane region" description="Helical" evidence="9">
    <location>
        <begin position="264"/>
        <end position="288"/>
    </location>
</feature>
<dbReference type="Proteomes" id="UP000037530">
    <property type="component" value="Unassembled WGS sequence"/>
</dbReference>
<evidence type="ECO:0000256" key="5">
    <source>
        <dbReference type="ARBA" id="ARBA00022692"/>
    </source>
</evidence>
<reference evidence="11" key="1">
    <citation type="submission" date="2015-08" db="EMBL/GenBank/DDBJ databases">
        <title>Vibrio galatheae sp. nov., a novel member of the Vibrionaceae family isolated from the Solomon Islands.</title>
        <authorList>
            <person name="Giubergia S."/>
            <person name="Machado H."/>
            <person name="Mateiu R.V."/>
            <person name="Gram L."/>
        </authorList>
    </citation>
    <scope>NUCLEOTIDE SEQUENCE [LARGE SCALE GENOMIC DNA]</scope>
    <source>
        <strain evidence="11">DSM 19134</strain>
    </source>
</reference>
<feature type="transmembrane region" description="Helical" evidence="9">
    <location>
        <begin position="324"/>
        <end position="344"/>
    </location>
</feature>
<keyword evidence="5 9" id="KW-0812">Transmembrane</keyword>
<accession>A0A0M0HZP3</accession>
<proteinExistence type="predicted"/>
<dbReference type="GO" id="GO:0005886">
    <property type="term" value="C:plasma membrane"/>
    <property type="evidence" value="ECO:0007669"/>
    <property type="project" value="UniProtKB-SubCell"/>
</dbReference>
<keyword evidence="11" id="KW-1185">Reference proteome</keyword>
<dbReference type="PANTHER" id="PTHR46997">
    <property type="entry name" value="LOW AFFINITY TRYPTOPHAN PERMEASE-RELATED"/>
    <property type="match status" value="1"/>
</dbReference>
<dbReference type="AlphaFoldDB" id="A0A0M0HZP3"/>
<keyword evidence="6" id="KW-0029">Amino-acid transport</keyword>
<evidence type="ECO:0000256" key="2">
    <source>
        <dbReference type="ARBA" id="ARBA00022448"/>
    </source>
</evidence>
<feature type="transmembrane region" description="Helical" evidence="9">
    <location>
        <begin position="300"/>
        <end position="318"/>
    </location>
</feature>
<keyword evidence="2" id="KW-0813">Transport</keyword>
<feature type="transmembrane region" description="Helical" evidence="9">
    <location>
        <begin position="185"/>
        <end position="204"/>
    </location>
</feature>
<feature type="transmembrane region" description="Helical" evidence="9">
    <location>
        <begin position="121"/>
        <end position="139"/>
    </location>
</feature>
<keyword evidence="3" id="KW-1003">Cell membrane</keyword>
<evidence type="ECO:0000256" key="7">
    <source>
        <dbReference type="ARBA" id="ARBA00022989"/>
    </source>
</evidence>
<keyword evidence="4" id="KW-0997">Cell inner membrane</keyword>
<evidence type="ECO:0000313" key="11">
    <source>
        <dbReference type="Proteomes" id="UP000037530"/>
    </source>
</evidence>
<dbReference type="GO" id="GO:0015173">
    <property type="term" value="F:aromatic amino acid transmembrane transporter activity"/>
    <property type="evidence" value="ECO:0007669"/>
    <property type="project" value="InterPro"/>
</dbReference>
<feature type="transmembrane region" description="Helical" evidence="9">
    <location>
        <begin position="365"/>
        <end position="386"/>
    </location>
</feature>
<dbReference type="STRING" id="171383.AKJ31_11675"/>
<organism evidence="10 11">
    <name type="scientific">Vibrio hepatarius</name>
    <dbReference type="NCBI Taxonomy" id="171383"/>
    <lineage>
        <taxon>Bacteria</taxon>
        <taxon>Pseudomonadati</taxon>
        <taxon>Pseudomonadota</taxon>
        <taxon>Gammaproteobacteria</taxon>
        <taxon>Vibrionales</taxon>
        <taxon>Vibrionaceae</taxon>
        <taxon>Vibrio</taxon>
        <taxon>Vibrio oreintalis group</taxon>
    </lineage>
</organism>
<comment type="subcellular location">
    <subcellularLocation>
        <location evidence="1">Cell inner membrane</location>
        <topology evidence="1">Multi-pass membrane protein</topology>
    </subcellularLocation>
</comment>
<keyword evidence="8 9" id="KW-0472">Membrane</keyword>
<dbReference type="PATRIC" id="fig|171383.3.peg.2386"/>
<evidence type="ECO:0000256" key="4">
    <source>
        <dbReference type="ARBA" id="ARBA00022519"/>
    </source>
</evidence>
<dbReference type="InterPro" id="IPR013059">
    <property type="entry name" value="Trp_tyr_transpt"/>
</dbReference>
<dbReference type="RefSeq" id="WP_053409278.1">
    <property type="nucleotide sequence ID" value="NZ_DAIPHI010000003.1"/>
</dbReference>
<evidence type="ECO:0000313" key="10">
    <source>
        <dbReference type="EMBL" id="KOO07540.1"/>
    </source>
</evidence>
<evidence type="ECO:0000256" key="6">
    <source>
        <dbReference type="ARBA" id="ARBA00022970"/>
    </source>
</evidence>